<proteinExistence type="predicted"/>
<name>A0A0L6V2R0_9BASI</name>
<dbReference type="VEuPathDB" id="FungiDB:VP01_294g2"/>
<sequence length="349" mass="40451">MNSMSWLKKEFSLKCILDCIIESIPYQREKRNPFVRELFQLSPDYCIFFSETIQKRISRSHLHDKNNGVRWQIGGSESTWLLPINQECSRQVEVCQSSKKKQTSGWGRRIWKVGVKKVLSFKTKVRRFQWSCIIAPHISFFTKVHITFKSHMLRIVLMENLTKNLQHKEEKEKHLLRNFLYEFLVHLFNNNPQSASTIQMNHSSNFNIGHVDVYGKVTDCIFLFSFAVTSVIIECELFFRDCDTLTNIEIHPERRDEAWIGCFVRCGSSFPVTKTVLLWESSLAEVPGTSNLAPPDVWRKSKCQVTAITSESPQIPSSSKQGFFPQNIIANGGYSKNKTTENVQLKNNK</sequence>
<organism evidence="1 2">
    <name type="scientific">Puccinia sorghi</name>
    <dbReference type="NCBI Taxonomy" id="27349"/>
    <lineage>
        <taxon>Eukaryota</taxon>
        <taxon>Fungi</taxon>
        <taxon>Dikarya</taxon>
        <taxon>Basidiomycota</taxon>
        <taxon>Pucciniomycotina</taxon>
        <taxon>Pucciniomycetes</taxon>
        <taxon>Pucciniales</taxon>
        <taxon>Pucciniaceae</taxon>
        <taxon>Puccinia</taxon>
    </lineage>
</organism>
<dbReference type="Proteomes" id="UP000037035">
    <property type="component" value="Unassembled WGS sequence"/>
</dbReference>
<accession>A0A0L6V2R0</accession>
<dbReference type="EMBL" id="LAVV01007890">
    <property type="protein sequence ID" value="KNZ54430.1"/>
    <property type="molecule type" value="Genomic_DNA"/>
</dbReference>
<reference evidence="1 2" key="1">
    <citation type="submission" date="2015-08" db="EMBL/GenBank/DDBJ databases">
        <title>Next Generation Sequencing and Analysis of the Genome of Puccinia sorghi L Schw, the Causal Agent of Maize Common Rust.</title>
        <authorList>
            <person name="Rochi L."/>
            <person name="Burguener G."/>
            <person name="Darino M."/>
            <person name="Turjanski A."/>
            <person name="Kreff E."/>
            <person name="Dieguez M.J."/>
            <person name="Sacco F."/>
        </authorList>
    </citation>
    <scope>NUCLEOTIDE SEQUENCE [LARGE SCALE GENOMIC DNA]</scope>
    <source>
        <strain evidence="1 2">RO10H11247</strain>
    </source>
</reference>
<protein>
    <submittedName>
        <fullName evidence="1">Uncharacterized protein</fullName>
    </submittedName>
</protein>
<comment type="caution">
    <text evidence="1">The sequence shown here is derived from an EMBL/GenBank/DDBJ whole genome shotgun (WGS) entry which is preliminary data.</text>
</comment>
<gene>
    <name evidence="1" type="ORF">VP01_294g2</name>
</gene>
<evidence type="ECO:0000313" key="1">
    <source>
        <dbReference type="EMBL" id="KNZ54430.1"/>
    </source>
</evidence>
<dbReference type="AlphaFoldDB" id="A0A0L6V2R0"/>
<keyword evidence="2" id="KW-1185">Reference proteome</keyword>
<evidence type="ECO:0000313" key="2">
    <source>
        <dbReference type="Proteomes" id="UP000037035"/>
    </source>
</evidence>